<gene>
    <name evidence="2" type="ORF">Tdes44962_MAKER01841</name>
</gene>
<keyword evidence="3" id="KW-1185">Reference proteome</keyword>
<dbReference type="EMBL" id="RIBY02000779">
    <property type="protein sequence ID" value="KAH9837485.1"/>
    <property type="molecule type" value="Genomic_DNA"/>
</dbReference>
<accession>A0A9W7SWJ4</accession>
<dbReference type="AlphaFoldDB" id="A0A9W7SWJ4"/>
<dbReference type="OrthoDB" id="10458358at2759"/>
<evidence type="ECO:0000313" key="2">
    <source>
        <dbReference type="EMBL" id="KAH9837485.1"/>
    </source>
</evidence>
<reference evidence="2 3" key="1">
    <citation type="journal article" date="2018" name="IMA Fungus">
        <title>IMA Genome-F 10: Nine draft genome sequences of Claviceps purpurea s.lat., including C. arundinis, C. humidiphila, and C. cf. spartinae, pseudomolecules for the pitch canker pathogen Fusarium circinatum, draft genome of Davidsoniella eucalypti, Grosmannia galeiformis, Quambalaria eucalypti, and Teratosphaeria destructans.</title>
        <authorList>
            <person name="Wingfield B.D."/>
            <person name="Liu M."/>
            <person name="Nguyen H.D."/>
            <person name="Lane F.A."/>
            <person name="Morgan S.W."/>
            <person name="De Vos L."/>
            <person name="Wilken P.M."/>
            <person name="Duong T.A."/>
            <person name="Aylward J."/>
            <person name="Coetzee M.P."/>
            <person name="Dadej K."/>
            <person name="De Beer Z.W."/>
            <person name="Findlay W."/>
            <person name="Havenga M."/>
            <person name="Kolarik M."/>
            <person name="Menzies J.G."/>
            <person name="Naidoo K."/>
            <person name="Pochopski O."/>
            <person name="Shoukouhi P."/>
            <person name="Santana Q.C."/>
            <person name="Seifert K.A."/>
            <person name="Soal N."/>
            <person name="Steenkamp E.T."/>
            <person name="Tatham C.T."/>
            <person name="van der Nest M.A."/>
            <person name="Wingfield M.J."/>
        </authorList>
    </citation>
    <scope>NUCLEOTIDE SEQUENCE [LARGE SCALE GENOMIC DNA]</scope>
    <source>
        <strain evidence="2">CMW44962</strain>
    </source>
</reference>
<evidence type="ECO:0000313" key="3">
    <source>
        <dbReference type="Proteomes" id="UP001138500"/>
    </source>
</evidence>
<name>A0A9W7SWJ4_9PEZI</name>
<feature type="compositionally biased region" description="Polar residues" evidence="1">
    <location>
        <begin position="223"/>
        <end position="235"/>
    </location>
</feature>
<feature type="compositionally biased region" description="Basic and acidic residues" evidence="1">
    <location>
        <begin position="139"/>
        <end position="148"/>
    </location>
</feature>
<reference evidence="2 3" key="2">
    <citation type="journal article" date="2021" name="Curr. Genet.">
        <title>Genetic response to nitrogen starvation in the aggressive Eucalyptus foliar pathogen Teratosphaeria destructans.</title>
        <authorList>
            <person name="Havenga M."/>
            <person name="Wingfield B.D."/>
            <person name="Wingfield M.J."/>
            <person name="Dreyer L.L."/>
            <person name="Roets F."/>
            <person name="Aylward J."/>
        </authorList>
    </citation>
    <scope>NUCLEOTIDE SEQUENCE [LARGE SCALE GENOMIC DNA]</scope>
    <source>
        <strain evidence="2">CMW44962</strain>
    </source>
</reference>
<feature type="compositionally biased region" description="Polar residues" evidence="1">
    <location>
        <begin position="195"/>
        <end position="204"/>
    </location>
</feature>
<organism evidence="2 3">
    <name type="scientific">Teratosphaeria destructans</name>
    <dbReference type="NCBI Taxonomy" id="418781"/>
    <lineage>
        <taxon>Eukaryota</taxon>
        <taxon>Fungi</taxon>
        <taxon>Dikarya</taxon>
        <taxon>Ascomycota</taxon>
        <taxon>Pezizomycotina</taxon>
        <taxon>Dothideomycetes</taxon>
        <taxon>Dothideomycetidae</taxon>
        <taxon>Mycosphaerellales</taxon>
        <taxon>Teratosphaeriaceae</taxon>
        <taxon>Teratosphaeria</taxon>
    </lineage>
</organism>
<feature type="compositionally biased region" description="Basic and acidic residues" evidence="1">
    <location>
        <begin position="174"/>
        <end position="186"/>
    </location>
</feature>
<evidence type="ECO:0000256" key="1">
    <source>
        <dbReference type="SAM" id="MobiDB-lite"/>
    </source>
</evidence>
<feature type="region of interest" description="Disordered" evidence="1">
    <location>
        <begin position="108"/>
        <end position="254"/>
    </location>
</feature>
<feature type="compositionally biased region" description="Basic and acidic residues" evidence="1">
    <location>
        <begin position="207"/>
        <end position="222"/>
    </location>
</feature>
<feature type="compositionally biased region" description="Basic and acidic residues" evidence="1">
    <location>
        <begin position="110"/>
        <end position="130"/>
    </location>
</feature>
<proteinExistence type="predicted"/>
<comment type="caution">
    <text evidence="2">The sequence shown here is derived from an EMBL/GenBank/DDBJ whole genome shotgun (WGS) entry which is preliminary data.</text>
</comment>
<protein>
    <submittedName>
        <fullName evidence="2">Uncharacterized protein</fullName>
    </submittedName>
</protein>
<dbReference type="Proteomes" id="UP001138500">
    <property type="component" value="Unassembled WGS sequence"/>
</dbReference>
<sequence length="383" mass="42562">MKNAQMMQLLRCSEEELSELKLALRQQLISTSINGLPAIILTPTELEKLGNYEDEMWKTVASQDDKFSKMLSGDRWGVDLPPGFDVSLRKLKKKISMDYSTGVRAKLKKVKEQREGEQRKKQARGAEKTKQMKARKLKAKDEGAEPAKKKTRITTRKVAEIGKEGDEDEEEGDADKREHDEQEVGQRRPWMFASMSPSEGTSPVASEEAKQAGRPKDDDGKGQSRQTNEQLNKASQHPVEGKAAGRDNAKGHGSTAILSVDGAVVVELPDVPDVAAIGESRTHAVKQKVVPSDITTEQSKQQDKMQRSRTNLEKAVAQSVQGDRLVAPNFKGMIQEMVTIAVRQSESRILARMEQRLASVRGAGDVKEEIKQEVLEELMGCMQ</sequence>
<feature type="compositionally biased region" description="Basic and acidic residues" evidence="1">
    <location>
        <begin position="239"/>
        <end position="250"/>
    </location>
</feature>